<sequence length="64" mass="6865">MTLANLMSRFALVAMLALSVVACEDNNAEEVGETIDEVVTDAGNKVEDVCEDVKDKADAEDKDC</sequence>
<name>A0ABP3PEJ2_9GAMM</name>
<accession>A0ABP3PEJ2</accession>
<protein>
    <recommendedName>
        <fullName evidence="4">Secreted protein</fullName>
    </recommendedName>
</protein>
<dbReference type="Proteomes" id="UP001501169">
    <property type="component" value="Unassembled WGS sequence"/>
</dbReference>
<evidence type="ECO:0000313" key="2">
    <source>
        <dbReference type="EMBL" id="GAA0565984.1"/>
    </source>
</evidence>
<feature type="signal peptide" evidence="1">
    <location>
        <begin position="1"/>
        <end position="22"/>
    </location>
</feature>
<organism evidence="2 3">
    <name type="scientific">Rheinheimera aquimaris</name>
    <dbReference type="NCBI Taxonomy" id="412437"/>
    <lineage>
        <taxon>Bacteria</taxon>
        <taxon>Pseudomonadati</taxon>
        <taxon>Pseudomonadota</taxon>
        <taxon>Gammaproteobacteria</taxon>
        <taxon>Chromatiales</taxon>
        <taxon>Chromatiaceae</taxon>
        <taxon>Rheinheimera</taxon>
    </lineage>
</organism>
<dbReference type="EMBL" id="BAAAEO010000008">
    <property type="protein sequence ID" value="GAA0565984.1"/>
    <property type="molecule type" value="Genomic_DNA"/>
</dbReference>
<gene>
    <name evidence="2" type="ORF">GCM10009098_37660</name>
</gene>
<keyword evidence="3" id="KW-1185">Reference proteome</keyword>
<proteinExistence type="predicted"/>
<keyword evidence="1" id="KW-0732">Signal</keyword>
<feature type="chain" id="PRO_5045905850" description="Secreted protein" evidence="1">
    <location>
        <begin position="23"/>
        <end position="64"/>
    </location>
</feature>
<evidence type="ECO:0000256" key="1">
    <source>
        <dbReference type="SAM" id="SignalP"/>
    </source>
</evidence>
<dbReference type="RefSeq" id="WP_134058551.1">
    <property type="nucleotide sequence ID" value="NZ_BAAAEO010000008.1"/>
</dbReference>
<comment type="caution">
    <text evidence="2">The sequence shown here is derived from an EMBL/GenBank/DDBJ whole genome shotgun (WGS) entry which is preliminary data.</text>
</comment>
<evidence type="ECO:0008006" key="4">
    <source>
        <dbReference type="Google" id="ProtNLM"/>
    </source>
</evidence>
<reference evidence="3" key="1">
    <citation type="journal article" date="2019" name="Int. J. Syst. Evol. Microbiol.">
        <title>The Global Catalogue of Microorganisms (GCM) 10K type strain sequencing project: providing services to taxonomists for standard genome sequencing and annotation.</title>
        <authorList>
            <consortium name="The Broad Institute Genomics Platform"/>
            <consortium name="The Broad Institute Genome Sequencing Center for Infectious Disease"/>
            <person name="Wu L."/>
            <person name="Ma J."/>
        </authorList>
    </citation>
    <scope>NUCLEOTIDE SEQUENCE [LARGE SCALE GENOMIC DNA]</scope>
    <source>
        <strain evidence="3">JCM 14331</strain>
    </source>
</reference>
<evidence type="ECO:0000313" key="3">
    <source>
        <dbReference type="Proteomes" id="UP001501169"/>
    </source>
</evidence>